<evidence type="ECO:0008006" key="5">
    <source>
        <dbReference type="Google" id="ProtNLM"/>
    </source>
</evidence>
<feature type="transmembrane region" description="Helical" evidence="2">
    <location>
        <begin position="211"/>
        <end position="232"/>
    </location>
</feature>
<proteinExistence type="predicted"/>
<evidence type="ECO:0000256" key="2">
    <source>
        <dbReference type="SAM" id="Phobius"/>
    </source>
</evidence>
<dbReference type="InterPro" id="IPR005325">
    <property type="entry name" value="DUF308_memb"/>
</dbReference>
<feature type="transmembrane region" description="Helical" evidence="2">
    <location>
        <begin position="115"/>
        <end position="133"/>
    </location>
</feature>
<sequence length="606" mass="62728">MPTRWPRGAAPAGTDAMASATPGQHGHVTRLPSLPRWGLVLVGVLAVGVGVVLATRPLTSLQALGLYLGLALVLLGGLGLIRGRSEWDALDTARATGAVVLGVLVLLWLRHDFDLLALAVGAALVISGLRRLWMAARGVSGAGAVDRLASGLLAGAEILVGLLALRWPDLTLLAAAVIFAVRLVVHGVRLIGRGLAKPQRAEVRAGQHRAWLRLTGSVLALLLALGAGVLGYQARTHAPAVDAFYATPDDLPAEPGVLLRSEPFTRDVPAGATGWRILYTTTAADGLPATASGLVLTPDDVDGPAPVIAWAHGTTGWATQCAPTLLTHPFEAGAMPALEPLVAQGWALVATDYTGLGTPGPHPYLIGAGEGHSVLDGIRAAQQLTDADLASETVVWGHSQGGHAALWTGQLAPDYAPDLDLLGIVAMAPAADVTALAQSLPTVSGGELFSSYVIAAYAAHYPGVTLEEQVIPPARTLVREMSGRCLAEPSILASLVSVLSLARDQSVYAIPPTEGALGEALAENIPTGPFPVPLLIAQGEADTLIQPTDQQAYVDRLCAAGQSPEYRIYPGRDHLSVVEPESALIDDLLAWTTNRFAGAPAEDGCG</sequence>
<dbReference type="EMBL" id="CP041616">
    <property type="protein sequence ID" value="QDO90203.1"/>
    <property type="molecule type" value="Genomic_DNA"/>
</dbReference>
<name>A0A516GFA8_9MICO</name>
<feature type="region of interest" description="Disordered" evidence="1">
    <location>
        <begin position="1"/>
        <end position="24"/>
    </location>
</feature>
<dbReference type="Pfam" id="PF03729">
    <property type="entry name" value="DUF308"/>
    <property type="match status" value="2"/>
</dbReference>
<dbReference type="Gene3D" id="3.40.50.1820">
    <property type="entry name" value="alpha/beta hydrolase"/>
    <property type="match status" value="2"/>
</dbReference>
<keyword evidence="2" id="KW-0812">Transmembrane</keyword>
<dbReference type="PANTHER" id="PTHR34853">
    <property type="match status" value="1"/>
</dbReference>
<keyword evidence="4" id="KW-1185">Reference proteome</keyword>
<dbReference type="Proteomes" id="UP000315395">
    <property type="component" value="Chromosome"/>
</dbReference>
<dbReference type="InterPro" id="IPR029058">
    <property type="entry name" value="AB_hydrolase_fold"/>
</dbReference>
<evidence type="ECO:0000313" key="4">
    <source>
        <dbReference type="Proteomes" id="UP000315395"/>
    </source>
</evidence>
<dbReference type="GO" id="GO:0004806">
    <property type="term" value="F:triacylglycerol lipase activity"/>
    <property type="evidence" value="ECO:0007669"/>
    <property type="project" value="InterPro"/>
</dbReference>
<gene>
    <name evidence="3" type="ORF">FNH13_03890</name>
</gene>
<dbReference type="OrthoDB" id="9798122at2"/>
<accession>A0A516GFA8</accession>
<dbReference type="GO" id="GO:0016042">
    <property type="term" value="P:lipid catabolic process"/>
    <property type="evidence" value="ECO:0007669"/>
    <property type="project" value="InterPro"/>
</dbReference>
<evidence type="ECO:0000256" key="1">
    <source>
        <dbReference type="SAM" id="MobiDB-lite"/>
    </source>
</evidence>
<dbReference type="KEGG" id="orz:FNH13_03890"/>
<dbReference type="SUPFAM" id="SSF53474">
    <property type="entry name" value="alpha/beta-Hydrolases"/>
    <property type="match status" value="1"/>
</dbReference>
<evidence type="ECO:0000313" key="3">
    <source>
        <dbReference type="EMBL" id="QDO90203.1"/>
    </source>
</evidence>
<protein>
    <recommendedName>
        <fullName evidence="5">Alpha/beta fold hydrolase</fullName>
    </recommendedName>
</protein>
<feature type="transmembrane region" description="Helical" evidence="2">
    <location>
        <begin position="145"/>
        <end position="165"/>
    </location>
</feature>
<reference evidence="3 4" key="1">
    <citation type="submission" date="2019-07" db="EMBL/GenBank/DDBJ databases">
        <title>complete genome sequencing of Ornithinimicrobium sp. H23M54.</title>
        <authorList>
            <person name="Bae J.-W."/>
            <person name="Lee S.-Y."/>
        </authorList>
    </citation>
    <scope>NUCLEOTIDE SEQUENCE [LARGE SCALE GENOMIC DNA]</scope>
    <source>
        <strain evidence="3 4">H23M54</strain>
    </source>
</reference>
<feature type="transmembrane region" description="Helical" evidence="2">
    <location>
        <begin position="93"/>
        <end position="109"/>
    </location>
</feature>
<dbReference type="InterPro" id="IPR005152">
    <property type="entry name" value="Lipase_secreted"/>
</dbReference>
<dbReference type="Pfam" id="PF03583">
    <property type="entry name" value="LIP"/>
    <property type="match status" value="1"/>
</dbReference>
<feature type="transmembrane region" description="Helical" evidence="2">
    <location>
        <begin position="171"/>
        <end position="191"/>
    </location>
</feature>
<dbReference type="AlphaFoldDB" id="A0A516GFA8"/>
<keyword evidence="2" id="KW-0472">Membrane</keyword>
<keyword evidence="2" id="KW-1133">Transmembrane helix</keyword>
<organism evidence="3 4">
    <name type="scientific">Ornithinimicrobium ciconiae</name>
    <dbReference type="NCBI Taxonomy" id="2594265"/>
    <lineage>
        <taxon>Bacteria</taxon>
        <taxon>Bacillati</taxon>
        <taxon>Actinomycetota</taxon>
        <taxon>Actinomycetes</taxon>
        <taxon>Micrococcales</taxon>
        <taxon>Ornithinimicrobiaceae</taxon>
        <taxon>Ornithinimicrobium</taxon>
    </lineage>
</organism>
<dbReference type="PANTHER" id="PTHR34853:SF1">
    <property type="entry name" value="LIPASE 5"/>
    <property type="match status" value="1"/>
</dbReference>
<feature type="transmembrane region" description="Helical" evidence="2">
    <location>
        <begin position="37"/>
        <end position="55"/>
    </location>
</feature>
<feature type="transmembrane region" description="Helical" evidence="2">
    <location>
        <begin position="61"/>
        <end position="81"/>
    </location>
</feature>